<keyword evidence="6" id="KW-0342">GTP-binding</keyword>
<feature type="domain" description="Hflx-type G" evidence="7">
    <location>
        <begin position="205"/>
        <end position="303"/>
    </location>
</feature>
<dbReference type="GO" id="GO:0046872">
    <property type="term" value="F:metal ion binding"/>
    <property type="evidence" value="ECO:0007669"/>
    <property type="project" value="UniProtKB-KW"/>
</dbReference>
<evidence type="ECO:0000256" key="2">
    <source>
        <dbReference type="ARBA" id="ARBA00022490"/>
    </source>
</evidence>
<dbReference type="AlphaFoldDB" id="A0A382T8Y3"/>
<dbReference type="PROSITE" id="PS51705">
    <property type="entry name" value="G_HFLX"/>
    <property type="match status" value="1"/>
</dbReference>
<dbReference type="InterPro" id="IPR025121">
    <property type="entry name" value="GTPase_HflX_N"/>
</dbReference>
<dbReference type="PANTHER" id="PTHR10229:SF0">
    <property type="entry name" value="GTP-BINDING PROTEIN 6-RELATED"/>
    <property type="match status" value="1"/>
</dbReference>
<evidence type="ECO:0000256" key="5">
    <source>
        <dbReference type="ARBA" id="ARBA00022842"/>
    </source>
</evidence>
<dbReference type="InterPro" id="IPR016496">
    <property type="entry name" value="GTPase_HflX"/>
</dbReference>
<dbReference type="GO" id="GO:0043022">
    <property type="term" value="F:ribosome binding"/>
    <property type="evidence" value="ECO:0007669"/>
    <property type="project" value="TreeGrafter"/>
</dbReference>
<dbReference type="PRINTS" id="PR00326">
    <property type="entry name" value="GTP1OBG"/>
</dbReference>
<evidence type="ECO:0000256" key="4">
    <source>
        <dbReference type="ARBA" id="ARBA00022741"/>
    </source>
</evidence>
<keyword evidence="3" id="KW-0479">Metal-binding</keyword>
<keyword evidence="5" id="KW-0460">Magnesium</keyword>
<dbReference type="SUPFAM" id="SSF52540">
    <property type="entry name" value="P-loop containing nucleoside triphosphate hydrolases"/>
    <property type="match status" value="1"/>
</dbReference>
<evidence type="ECO:0000256" key="6">
    <source>
        <dbReference type="ARBA" id="ARBA00023134"/>
    </source>
</evidence>
<dbReference type="HAMAP" id="MF_00900">
    <property type="entry name" value="GTPase_HflX"/>
    <property type="match status" value="1"/>
</dbReference>
<dbReference type="Gene3D" id="6.10.250.2860">
    <property type="match status" value="1"/>
</dbReference>
<feature type="non-terminal residue" evidence="8">
    <location>
        <position position="303"/>
    </location>
</feature>
<proteinExistence type="inferred from homology"/>
<dbReference type="Pfam" id="PF01926">
    <property type="entry name" value="MMR_HSR1"/>
    <property type="match status" value="1"/>
</dbReference>
<comment type="subcellular location">
    <subcellularLocation>
        <location evidence="1">Cytoplasm</location>
    </subcellularLocation>
</comment>
<evidence type="ECO:0000259" key="7">
    <source>
        <dbReference type="PROSITE" id="PS51705"/>
    </source>
</evidence>
<gene>
    <name evidence="8" type="ORF">METZ01_LOCUS371458</name>
</gene>
<protein>
    <recommendedName>
        <fullName evidence="7">Hflx-type G domain-containing protein</fullName>
    </recommendedName>
</protein>
<keyword evidence="4" id="KW-0547">Nucleotide-binding</keyword>
<dbReference type="EMBL" id="UINC01134823">
    <property type="protein sequence ID" value="SVD18604.1"/>
    <property type="molecule type" value="Genomic_DNA"/>
</dbReference>
<dbReference type="GO" id="GO:0005525">
    <property type="term" value="F:GTP binding"/>
    <property type="evidence" value="ECO:0007669"/>
    <property type="project" value="UniProtKB-KW"/>
</dbReference>
<dbReference type="InterPro" id="IPR030394">
    <property type="entry name" value="G_HFLX_dom"/>
</dbReference>
<keyword evidence="2" id="KW-0963">Cytoplasm</keyword>
<dbReference type="GO" id="GO:0005737">
    <property type="term" value="C:cytoplasm"/>
    <property type="evidence" value="ECO:0007669"/>
    <property type="project" value="UniProtKB-SubCell"/>
</dbReference>
<dbReference type="FunFam" id="3.40.50.11060:FF:000001">
    <property type="entry name" value="GTPase HflX"/>
    <property type="match status" value="1"/>
</dbReference>
<dbReference type="NCBIfam" id="TIGR03156">
    <property type="entry name" value="GTP_HflX"/>
    <property type="match status" value="1"/>
</dbReference>
<dbReference type="InterPro" id="IPR006073">
    <property type="entry name" value="GTP-bd"/>
</dbReference>
<dbReference type="InterPro" id="IPR042108">
    <property type="entry name" value="GTPase_HflX_N_sf"/>
</dbReference>
<reference evidence="8" key="1">
    <citation type="submission" date="2018-05" db="EMBL/GenBank/DDBJ databases">
        <authorList>
            <person name="Lanie J.A."/>
            <person name="Ng W.-L."/>
            <person name="Kazmierczak K.M."/>
            <person name="Andrzejewski T.M."/>
            <person name="Davidsen T.M."/>
            <person name="Wayne K.J."/>
            <person name="Tettelin H."/>
            <person name="Glass J.I."/>
            <person name="Rusch D."/>
            <person name="Podicherti R."/>
            <person name="Tsui H.-C.T."/>
            <person name="Winkler M.E."/>
        </authorList>
    </citation>
    <scope>NUCLEOTIDE SEQUENCE</scope>
</reference>
<evidence type="ECO:0000256" key="3">
    <source>
        <dbReference type="ARBA" id="ARBA00022723"/>
    </source>
</evidence>
<dbReference type="Gene3D" id="3.40.50.11060">
    <property type="entry name" value="GTPase HflX, N-terminal domain"/>
    <property type="match status" value="1"/>
</dbReference>
<name>A0A382T8Y3_9ZZZZ</name>
<dbReference type="PANTHER" id="PTHR10229">
    <property type="entry name" value="GTP-BINDING PROTEIN HFLX"/>
    <property type="match status" value="1"/>
</dbReference>
<dbReference type="Gene3D" id="3.40.50.300">
    <property type="entry name" value="P-loop containing nucleotide triphosphate hydrolases"/>
    <property type="match status" value="1"/>
</dbReference>
<dbReference type="InterPro" id="IPR027417">
    <property type="entry name" value="P-loop_NTPase"/>
</dbReference>
<accession>A0A382T8Y3</accession>
<evidence type="ECO:0000313" key="8">
    <source>
        <dbReference type="EMBL" id="SVD18604.1"/>
    </source>
</evidence>
<feature type="non-terminal residue" evidence="8">
    <location>
        <position position="1"/>
    </location>
</feature>
<dbReference type="Pfam" id="PF16360">
    <property type="entry name" value="GTP-bdg_M"/>
    <property type="match status" value="1"/>
</dbReference>
<evidence type="ECO:0000256" key="1">
    <source>
        <dbReference type="ARBA" id="ARBA00004496"/>
    </source>
</evidence>
<sequence>NLMPESLEYPLQKTVIVQIDFSREKANSFPENIFNEFKDLVVSSGAKIAYENLGKQIKPTSALFISKGRAERIRDQVQEVGSNLVIFNHDLSPSQERNLETLFKARVLDRTGLILDIFAKRAASHVGKLQVELAQLSHLSSRLVRGWSHLERQKGGIGLRGPGETQLETDRRLINQRIKAIKKKLNKSSKQREVNRYSRKKSNQNLVALVGYTNVGKTTLFNLLTGNNQLVADKPFATLDSVTRRNVIEGLGGVLFSDTVGFISDLPTDLIESFKATLDELKSANLLLHVIDISDPEYIFKMT</sequence>
<organism evidence="8">
    <name type="scientific">marine metagenome</name>
    <dbReference type="NCBI Taxonomy" id="408172"/>
    <lineage>
        <taxon>unclassified sequences</taxon>
        <taxon>metagenomes</taxon>
        <taxon>ecological metagenomes</taxon>
    </lineage>
</organism>
<dbReference type="Pfam" id="PF13167">
    <property type="entry name" value="GTP-bdg_N"/>
    <property type="match status" value="1"/>
</dbReference>
<dbReference type="CDD" id="cd01878">
    <property type="entry name" value="HflX"/>
    <property type="match status" value="1"/>
</dbReference>
<dbReference type="InterPro" id="IPR032305">
    <property type="entry name" value="GTP-bd_M"/>
</dbReference>